<dbReference type="SMART" id="SM00354">
    <property type="entry name" value="HTH_LACI"/>
    <property type="match status" value="1"/>
</dbReference>
<dbReference type="Proteomes" id="UP001304300">
    <property type="component" value="Chromosome"/>
</dbReference>
<dbReference type="InterPro" id="IPR000843">
    <property type="entry name" value="HTH_LacI"/>
</dbReference>
<dbReference type="PANTHER" id="PTHR30146">
    <property type="entry name" value="LACI-RELATED TRANSCRIPTIONAL REPRESSOR"/>
    <property type="match status" value="1"/>
</dbReference>
<dbReference type="CDD" id="cd01392">
    <property type="entry name" value="HTH_LacI"/>
    <property type="match status" value="1"/>
</dbReference>
<dbReference type="AlphaFoldDB" id="A0AAQ3L4Q3"/>
<sequence length="348" mass="38358">MVKLIDIAERLNLSRMTVSSVLNNRYRALGISEATAERVIETAKDMGYRRNQLAMAVKTGKTFTLGIIIGDEHIVDWIGEMLKGAFDAVRETDYSVKVDVVPNSEDVMSPLSSFLGHRVEGILGINLQPPQKTAMKFRQETEKYGLPLICSNSHPDLSACEVEPDHEGGAILAMKHLAELGHKKIAYIGGDSRSEAGIRRKQGFLKSLEELHLGLQPGHILECEWKIPKAEAGAEQLLKNPKTAPTAILCGNDEMAVAAIRRARKMGYRVPDDISVIGFSNEPLSILSDPPLTVIDMHHEQVGKKSFELLIESVDKKTNKKEGHPLTGMTILPTTLVQRESTAPPKKK</sequence>
<keyword evidence="3" id="KW-0804">Transcription</keyword>
<protein>
    <submittedName>
        <fullName evidence="5">LacI family DNA-binding transcriptional regulator</fullName>
    </submittedName>
</protein>
<dbReference type="KEGG" id="puo:RZN69_11880"/>
<dbReference type="GO" id="GO:0003700">
    <property type="term" value="F:DNA-binding transcription factor activity"/>
    <property type="evidence" value="ECO:0007669"/>
    <property type="project" value="TreeGrafter"/>
</dbReference>
<gene>
    <name evidence="5" type="ORF">RZN69_11880</name>
</gene>
<dbReference type="PROSITE" id="PS50932">
    <property type="entry name" value="HTH_LACI_2"/>
    <property type="match status" value="1"/>
</dbReference>
<dbReference type="InterPro" id="IPR010982">
    <property type="entry name" value="Lambda_DNA-bd_dom_sf"/>
</dbReference>
<dbReference type="Gene3D" id="3.40.50.2300">
    <property type="match status" value="2"/>
</dbReference>
<accession>A0AAQ3L4Q3</accession>
<dbReference type="RefSeq" id="WP_317831161.1">
    <property type="nucleotide sequence ID" value="NZ_CP136920.1"/>
</dbReference>
<dbReference type="Gene3D" id="1.10.260.40">
    <property type="entry name" value="lambda repressor-like DNA-binding domains"/>
    <property type="match status" value="1"/>
</dbReference>
<dbReference type="InterPro" id="IPR028082">
    <property type="entry name" value="Peripla_BP_I"/>
</dbReference>
<dbReference type="SUPFAM" id="SSF47413">
    <property type="entry name" value="lambda repressor-like DNA-binding domains"/>
    <property type="match status" value="1"/>
</dbReference>
<keyword evidence="6" id="KW-1185">Reference proteome</keyword>
<dbReference type="InterPro" id="IPR046335">
    <property type="entry name" value="LacI/GalR-like_sensor"/>
</dbReference>
<dbReference type="Pfam" id="PF00356">
    <property type="entry name" value="LacI"/>
    <property type="match status" value="1"/>
</dbReference>
<evidence type="ECO:0000259" key="4">
    <source>
        <dbReference type="PROSITE" id="PS50932"/>
    </source>
</evidence>
<evidence type="ECO:0000256" key="2">
    <source>
        <dbReference type="ARBA" id="ARBA00023125"/>
    </source>
</evidence>
<dbReference type="Pfam" id="PF13377">
    <property type="entry name" value="Peripla_BP_3"/>
    <property type="match status" value="1"/>
</dbReference>
<evidence type="ECO:0000313" key="6">
    <source>
        <dbReference type="Proteomes" id="UP001304300"/>
    </source>
</evidence>
<name>A0AAQ3L4Q3_9BACT</name>
<evidence type="ECO:0000256" key="1">
    <source>
        <dbReference type="ARBA" id="ARBA00023015"/>
    </source>
</evidence>
<dbReference type="SUPFAM" id="SSF53822">
    <property type="entry name" value="Periplasmic binding protein-like I"/>
    <property type="match status" value="1"/>
</dbReference>
<reference evidence="5 6" key="1">
    <citation type="submission" date="2023-10" db="EMBL/GenBank/DDBJ databases">
        <title>Rubellicoccus peritrichatus gen. nov., sp. nov., isolated from an algae of coral reef tank.</title>
        <authorList>
            <person name="Luo J."/>
        </authorList>
    </citation>
    <scope>NUCLEOTIDE SEQUENCE [LARGE SCALE GENOMIC DNA]</scope>
    <source>
        <strain evidence="5 6">CR14</strain>
    </source>
</reference>
<evidence type="ECO:0000313" key="5">
    <source>
        <dbReference type="EMBL" id="WOO39314.1"/>
    </source>
</evidence>
<dbReference type="CDD" id="cd06267">
    <property type="entry name" value="PBP1_LacI_sugar_binding-like"/>
    <property type="match status" value="1"/>
</dbReference>
<dbReference type="GO" id="GO:0000976">
    <property type="term" value="F:transcription cis-regulatory region binding"/>
    <property type="evidence" value="ECO:0007669"/>
    <property type="project" value="TreeGrafter"/>
</dbReference>
<dbReference type="PANTHER" id="PTHR30146:SF109">
    <property type="entry name" value="HTH-TYPE TRANSCRIPTIONAL REGULATOR GALS"/>
    <property type="match status" value="1"/>
</dbReference>
<keyword evidence="1" id="KW-0805">Transcription regulation</keyword>
<evidence type="ECO:0000256" key="3">
    <source>
        <dbReference type="ARBA" id="ARBA00023163"/>
    </source>
</evidence>
<organism evidence="5 6">
    <name type="scientific">Rubellicoccus peritrichatus</name>
    <dbReference type="NCBI Taxonomy" id="3080537"/>
    <lineage>
        <taxon>Bacteria</taxon>
        <taxon>Pseudomonadati</taxon>
        <taxon>Verrucomicrobiota</taxon>
        <taxon>Opitutia</taxon>
        <taxon>Puniceicoccales</taxon>
        <taxon>Cerasicoccaceae</taxon>
        <taxon>Rubellicoccus</taxon>
    </lineage>
</organism>
<keyword evidence="2 5" id="KW-0238">DNA-binding</keyword>
<dbReference type="EMBL" id="CP136920">
    <property type="protein sequence ID" value="WOO39314.1"/>
    <property type="molecule type" value="Genomic_DNA"/>
</dbReference>
<proteinExistence type="predicted"/>
<feature type="domain" description="HTH lacI-type" evidence="4">
    <location>
        <begin position="2"/>
        <end position="59"/>
    </location>
</feature>